<name>A0A1J1J4X6_9DIPT</name>
<dbReference type="OrthoDB" id="10556342at2759"/>
<feature type="transmembrane region" description="Helical" evidence="1">
    <location>
        <begin position="110"/>
        <end position="130"/>
    </location>
</feature>
<feature type="transmembrane region" description="Helical" evidence="1">
    <location>
        <begin position="43"/>
        <end position="66"/>
    </location>
</feature>
<evidence type="ECO:0000313" key="2">
    <source>
        <dbReference type="EMBL" id="CRL07459.1"/>
    </source>
</evidence>
<protein>
    <submittedName>
        <fullName evidence="2">CLUMA_CG020428, isoform A</fullName>
    </submittedName>
</protein>
<dbReference type="EMBL" id="CVRI01000072">
    <property type="protein sequence ID" value="CRL07459.1"/>
    <property type="molecule type" value="Genomic_DNA"/>
</dbReference>
<keyword evidence="3" id="KW-1185">Reference proteome</keyword>
<evidence type="ECO:0000256" key="1">
    <source>
        <dbReference type="SAM" id="Phobius"/>
    </source>
</evidence>
<keyword evidence="1" id="KW-1133">Transmembrane helix</keyword>
<feature type="transmembrane region" description="Helical" evidence="1">
    <location>
        <begin position="15"/>
        <end position="37"/>
    </location>
</feature>
<dbReference type="Proteomes" id="UP000183832">
    <property type="component" value="Unassembled WGS sequence"/>
</dbReference>
<organism evidence="2 3">
    <name type="scientific">Clunio marinus</name>
    <dbReference type="NCBI Taxonomy" id="568069"/>
    <lineage>
        <taxon>Eukaryota</taxon>
        <taxon>Metazoa</taxon>
        <taxon>Ecdysozoa</taxon>
        <taxon>Arthropoda</taxon>
        <taxon>Hexapoda</taxon>
        <taxon>Insecta</taxon>
        <taxon>Pterygota</taxon>
        <taxon>Neoptera</taxon>
        <taxon>Endopterygota</taxon>
        <taxon>Diptera</taxon>
        <taxon>Nematocera</taxon>
        <taxon>Chironomoidea</taxon>
        <taxon>Chironomidae</taxon>
        <taxon>Clunio</taxon>
    </lineage>
</organism>
<keyword evidence="1" id="KW-0472">Membrane</keyword>
<sequence length="151" mass="17459">MIRLHKFLCCLKLEIGGYLIGWINLFASLLAFHYTLVELGDKFFQLIFSLTGVIFYGVVSFSLLNGVKKRLHILVQPYKIFCILTFIVIFITTTAVVVKVSLYGWKIIEVYHILEVVLGTIINIYTLIVVDSLHKKFRDEKFHRGGFIRTI</sequence>
<feature type="transmembrane region" description="Helical" evidence="1">
    <location>
        <begin position="78"/>
        <end position="98"/>
    </location>
</feature>
<reference evidence="2 3" key="1">
    <citation type="submission" date="2015-04" db="EMBL/GenBank/DDBJ databases">
        <authorList>
            <person name="Syromyatnikov M.Y."/>
            <person name="Popov V.N."/>
        </authorList>
    </citation>
    <scope>NUCLEOTIDE SEQUENCE [LARGE SCALE GENOMIC DNA]</scope>
</reference>
<evidence type="ECO:0000313" key="3">
    <source>
        <dbReference type="Proteomes" id="UP000183832"/>
    </source>
</evidence>
<dbReference type="AlphaFoldDB" id="A0A1J1J4X6"/>
<keyword evidence="1" id="KW-0812">Transmembrane</keyword>
<gene>
    <name evidence="2" type="ORF">CLUMA_CG020428</name>
</gene>
<proteinExistence type="predicted"/>
<accession>A0A1J1J4X6</accession>